<evidence type="ECO:0000313" key="1">
    <source>
        <dbReference type="EMBL" id="RRS01079.1"/>
    </source>
</evidence>
<name>A0A3R8TPW3_9BURK</name>
<comment type="caution">
    <text evidence="1">The sequence shown here is derived from an EMBL/GenBank/DDBJ whole genome shotgun (WGS) entry which is preliminary data.</text>
</comment>
<dbReference type="RefSeq" id="WP_125245360.1">
    <property type="nucleotide sequence ID" value="NZ_RSED01000028.1"/>
</dbReference>
<organism evidence="1 2">
    <name type="scientific">Aquabacterium soli</name>
    <dbReference type="NCBI Taxonomy" id="2493092"/>
    <lineage>
        <taxon>Bacteria</taxon>
        <taxon>Pseudomonadati</taxon>
        <taxon>Pseudomonadota</taxon>
        <taxon>Betaproteobacteria</taxon>
        <taxon>Burkholderiales</taxon>
        <taxon>Aquabacterium</taxon>
    </lineage>
</organism>
<evidence type="ECO:0000313" key="2">
    <source>
        <dbReference type="Proteomes" id="UP000269265"/>
    </source>
</evidence>
<dbReference type="EMBL" id="RSED01000028">
    <property type="protein sequence ID" value="RRS01079.1"/>
    <property type="molecule type" value="Genomic_DNA"/>
</dbReference>
<protein>
    <submittedName>
        <fullName evidence="1">Uncharacterized protein</fullName>
    </submittedName>
</protein>
<reference evidence="1 2" key="1">
    <citation type="submission" date="2018-12" db="EMBL/GenBank/DDBJ databases">
        <title>The whole draft genome of Aquabacterium sp. SJQ9.</title>
        <authorList>
            <person name="Sun L."/>
            <person name="Gao X."/>
            <person name="Chen W."/>
            <person name="Huang K."/>
        </authorList>
    </citation>
    <scope>NUCLEOTIDE SEQUENCE [LARGE SCALE GENOMIC DNA]</scope>
    <source>
        <strain evidence="1 2">SJQ9</strain>
    </source>
</reference>
<keyword evidence="2" id="KW-1185">Reference proteome</keyword>
<sequence>MTNEQHLLHRQVNPSWVQEGRVSSQAFNPTPKDSGLLSVYDDALMKPEASFHHYTTTLGFKAVGTVSVSEDEVGGVGLSWRPDPEPFPAHAVIDYTTLGSASKVKAKAQALAERARARGWTYEQP</sequence>
<accession>A0A3R8TPW3</accession>
<dbReference type="AlphaFoldDB" id="A0A3R8TPW3"/>
<gene>
    <name evidence="1" type="ORF">EIP75_22050</name>
</gene>
<dbReference type="OrthoDB" id="670198at2"/>
<dbReference type="Proteomes" id="UP000269265">
    <property type="component" value="Unassembled WGS sequence"/>
</dbReference>
<proteinExistence type="predicted"/>